<feature type="non-terminal residue" evidence="4">
    <location>
        <position position="272"/>
    </location>
</feature>
<organism evidence="4 5">
    <name type="scientific">Astrephomene gubernaculifera</name>
    <dbReference type="NCBI Taxonomy" id="47775"/>
    <lineage>
        <taxon>Eukaryota</taxon>
        <taxon>Viridiplantae</taxon>
        <taxon>Chlorophyta</taxon>
        <taxon>core chlorophytes</taxon>
        <taxon>Chlorophyceae</taxon>
        <taxon>CS clade</taxon>
        <taxon>Chlamydomonadales</taxon>
        <taxon>Astrephomenaceae</taxon>
        <taxon>Astrephomene</taxon>
    </lineage>
</organism>
<dbReference type="InterPro" id="IPR036397">
    <property type="entry name" value="RNaseH_sf"/>
</dbReference>
<dbReference type="GO" id="GO:0045004">
    <property type="term" value="P:DNA replication proofreading"/>
    <property type="evidence" value="ECO:0007669"/>
    <property type="project" value="TreeGrafter"/>
</dbReference>
<dbReference type="GO" id="GO:0003887">
    <property type="term" value="F:DNA-directed DNA polymerase activity"/>
    <property type="evidence" value="ECO:0007669"/>
    <property type="project" value="TreeGrafter"/>
</dbReference>
<protein>
    <recommendedName>
        <fullName evidence="1">DNA polymerase delta catalytic subunit</fullName>
    </recommendedName>
</protein>
<dbReference type="GO" id="GO:0008296">
    <property type="term" value="F:3'-5'-DNA exonuclease activity"/>
    <property type="evidence" value="ECO:0007669"/>
    <property type="project" value="TreeGrafter"/>
</dbReference>
<evidence type="ECO:0000313" key="4">
    <source>
        <dbReference type="EMBL" id="GFR40574.1"/>
    </source>
</evidence>
<dbReference type="GO" id="GO:0003676">
    <property type="term" value="F:nucleic acid binding"/>
    <property type="evidence" value="ECO:0007669"/>
    <property type="project" value="InterPro"/>
</dbReference>
<keyword evidence="5" id="KW-1185">Reference proteome</keyword>
<dbReference type="InterPro" id="IPR006133">
    <property type="entry name" value="DNA-dir_DNA_pol_B_exonuc"/>
</dbReference>
<dbReference type="InterPro" id="IPR050240">
    <property type="entry name" value="DNA_pol_type-B"/>
</dbReference>
<accession>A0AAD3DEX0</accession>
<gene>
    <name evidence="4" type="ORF">Agub_g1153</name>
</gene>
<dbReference type="InterPro" id="IPR012337">
    <property type="entry name" value="RNaseH-like_sf"/>
</dbReference>
<dbReference type="GO" id="GO:0006297">
    <property type="term" value="P:nucleotide-excision repair, DNA gap filling"/>
    <property type="evidence" value="ECO:0007669"/>
    <property type="project" value="TreeGrafter"/>
</dbReference>
<dbReference type="SUPFAM" id="SSF53098">
    <property type="entry name" value="Ribonuclease H-like"/>
    <property type="match status" value="1"/>
</dbReference>
<dbReference type="EMBL" id="BMAR01000001">
    <property type="protein sequence ID" value="GFR40574.1"/>
    <property type="molecule type" value="Genomic_DNA"/>
</dbReference>
<dbReference type="GO" id="GO:0043625">
    <property type="term" value="C:delta DNA polymerase complex"/>
    <property type="evidence" value="ECO:0007669"/>
    <property type="project" value="TreeGrafter"/>
</dbReference>
<dbReference type="PANTHER" id="PTHR10322:SF35">
    <property type="entry name" value="DNA-DIRECTED DNA POLYMERASE"/>
    <property type="match status" value="1"/>
</dbReference>
<sequence>VKLLMRFLCDTGLSGGAWLYLPPAGGAAAGAASVEAAVEAAAAAAVPAQGYVAVASSSRLSTCDMEVVAPWRSLQSLTPDATQLADPDWCPEVVRQAAADSDCSQAAAAGDAGNGDPMSAEEGSRPRLTPRLAAAVLAARDGRIAPLTVVTVDVLAAPCDMTNRTPVAAKDDPVICIGCDVRTYGTPATAAAAAAADVTPHGRTGGQPTRVVFMVTGNSFQTHGSPPPSPASMEGAELRCFASEADMLLDCKEWLLLTDPDIITTFQVRDTL</sequence>
<proteinExistence type="predicted"/>
<evidence type="ECO:0000313" key="5">
    <source>
        <dbReference type="Proteomes" id="UP001054857"/>
    </source>
</evidence>
<evidence type="ECO:0000256" key="2">
    <source>
        <dbReference type="SAM" id="MobiDB-lite"/>
    </source>
</evidence>
<feature type="domain" description="DNA-directed DNA polymerase family B exonuclease" evidence="3">
    <location>
        <begin position="159"/>
        <end position="268"/>
    </location>
</feature>
<reference evidence="4 5" key="1">
    <citation type="journal article" date="2021" name="Sci. Rep.">
        <title>Genome sequencing of the multicellular alga Astrephomene provides insights into convergent evolution of germ-soma differentiation.</title>
        <authorList>
            <person name="Yamashita S."/>
            <person name="Yamamoto K."/>
            <person name="Matsuzaki R."/>
            <person name="Suzuki S."/>
            <person name="Yamaguchi H."/>
            <person name="Hirooka S."/>
            <person name="Minakuchi Y."/>
            <person name="Miyagishima S."/>
            <person name="Kawachi M."/>
            <person name="Toyoda A."/>
            <person name="Nozaki H."/>
        </authorList>
    </citation>
    <scope>NUCLEOTIDE SEQUENCE [LARGE SCALE GENOMIC DNA]</scope>
    <source>
        <strain evidence="4 5">NIES-4017</strain>
    </source>
</reference>
<name>A0AAD3DEX0_9CHLO</name>
<dbReference type="GO" id="GO:0006287">
    <property type="term" value="P:base-excision repair, gap-filling"/>
    <property type="evidence" value="ECO:0007669"/>
    <property type="project" value="TreeGrafter"/>
</dbReference>
<dbReference type="Proteomes" id="UP001054857">
    <property type="component" value="Unassembled WGS sequence"/>
</dbReference>
<dbReference type="AlphaFoldDB" id="A0AAD3DEX0"/>
<dbReference type="Gene3D" id="3.30.420.10">
    <property type="entry name" value="Ribonuclease H-like superfamily/Ribonuclease H"/>
    <property type="match status" value="1"/>
</dbReference>
<feature type="region of interest" description="Disordered" evidence="2">
    <location>
        <begin position="105"/>
        <end position="127"/>
    </location>
</feature>
<dbReference type="PANTHER" id="PTHR10322">
    <property type="entry name" value="DNA POLYMERASE CATALYTIC SUBUNIT"/>
    <property type="match status" value="1"/>
</dbReference>
<evidence type="ECO:0000256" key="1">
    <source>
        <dbReference type="ARBA" id="ARBA00024411"/>
    </source>
</evidence>
<evidence type="ECO:0000259" key="3">
    <source>
        <dbReference type="Pfam" id="PF03104"/>
    </source>
</evidence>
<dbReference type="Pfam" id="PF03104">
    <property type="entry name" value="DNA_pol_B_exo1"/>
    <property type="match status" value="1"/>
</dbReference>
<comment type="caution">
    <text evidence="4">The sequence shown here is derived from an EMBL/GenBank/DDBJ whole genome shotgun (WGS) entry which is preliminary data.</text>
</comment>
<feature type="non-terminal residue" evidence="4">
    <location>
        <position position="1"/>
    </location>
</feature>